<dbReference type="RefSeq" id="WP_068717083.1">
    <property type="nucleotide sequence ID" value="NZ_LWDV01000008.1"/>
</dbReference>
<accession>A0A1C0AAL3</accession>
<name>A0A1C0AAL3_9FIRM</name>
<proteinExistence type="predicted"/>
<gene>
    <name evidence="1" type="ORF">U472_07625</name>
</gene>
<comment type="caution">
    <text evidence="1">The sequence shown here is derived from an EMBL/GenBank/DDBJ whole genome shotgun (WGS) entry which is preliminary data.</text>
</comment>
<dbReference type="EMBL" id="LWDV01000008">
    <property type="protein sequence ID" value="OCL27321.1"/>
    <property type="molecule type" value="Genomic_DNA"/>
</dbReference>
<organism evidence="1 2">
    <name type="scientific">Orenia metallireducens</name>
    <dbReference type="NCBI Taxonomy" id="1413210"/>
    <lineage>
        <taxon>Bacteria</taxon>
        <taxon>Bacillati</taxon>
        <taxon>Bacillota</taxon>
        <taxon>Clostridia</taxon>
        <taxon>Halanaerobiales</taxon>
        <taxon>Halobacteroidaceae</taxon>
        <taxon>Orenia</taxon>
    </lineage>
</organism>
<keyword evidence="2" id="KW-1185">Reference proteome</keyword>
<reference evidence="2" key="1">
    <citation type="submission" date="2016-07" db="EMBL/GenBank/DDBJ databases">
        <authorList>
            <person name="Florea S."/>
            <person name="Webb J.S."/>
            <person name="Jaromczyk J."/>
            <person name="Schardl C.L."/>
        </authorList>
    </citation>
    <scope>NUCLEOTIDE SEQUENCE [LARGE SCALE GENOMIC DNA]</scope>
    <source>
        <strain evidence="2">Z6</strain>
    </source>
</reference>
<dbReference type="Proteomes" id="UP000093514">
    <property type="component" value="Unassembled WGS sequence"/>
</dbReference>
<protein>
    <submittedName>
        <fullName evidence="1">Uncharacterized protein</fullName>
    </submittedName>
</protein>
<evidence type="ECO:0000313" key="1">
    <source>
        <dbReference type="EMBL" id="OCL27321.1"/>
    </source>
</evidence>
<evidence type="ECO:0000313" key="2">
    <source>
        <dbReference type="Proteomes" id="UP000093514"/>
    </source>
</evidence>
<sequence>MICSSFLYIRLVRASDGYEIVRSINDQFADDESSIDILGIIQTSLEKEFISKSLIILQVAGITLM</sequence>
<dbReference type="AlphaFoldDB" id="A0A1C0AAL3"/>
<reference evidence="1 2" key="2">
    <citation type="submission" date="2016-08" db="EMBL/GenBank/DDBJ databases">
        <title>Orenia metallireducens sp. nov. strain Z6, a Novel Metal-reducing Firmicute from the Deep Subsurface.</title>
        <authorList>
            <person name="Maxim B.I."/>
            <person name="Kenneth K."/>
            <person name="Flynn T.M."/>
            <person name="Oloughlin E.J."/>
            <person name="Locke R.A."/>
            <person name="Weber J.R."/>
            <person name="Egan S.M."/>
            <person name="Mackie R.I."/>
            <person name="Cann I.K."/>
        </authorList>
    </citation>
    <scope>NUCLEOTIDE SEQUENCE [LARGE SCALE GENOMIC DNA]</scope>
    <source>
        <strain evidence="1 2">Z6</strain>
    </source>
</reference>